<dbReference type="PANTHER" id="PTHR21301">
    <property type="entry name" value="REVERSE TRANSCRIPTASE"/>
    <property type="match status" value="1"/>
</dbReference>
<reference evidence="2" key="1">
    <citation type="submission" date="2020-01" db="EMBL/GenBank/DDBJ databases">
        <title>Draft genome sequence of the Termite Coptotermes fromosanus.</title>
        <authorList>
            <person name="Itakura S."/>
            <person name="Yosikawa Y."/>
            <person name="Umezawa K."/>
        </authorList>
    </citation>
    <scope>NUCLEOTIDE SEQUENCE [LARGE SCALE GENOMIC DNA]</scope>
</reference>
<accession>A0A6L2PZ68</accession>
<comment type="caution">
    <text evidence="1">The sequence shown here is derived from an EMBL/GenBank/DDBJ whole genome shotgun (WGS) entry which is preliminary data.</text>
</comment>
<dbReference type="Proteomes" id="UP000502823">
    <property type="component" value="Unassembled WGS sequence"/>
</dbReference>
<proteinExistence type="predicted"/>
<evidence type="ECO:0000313" key="1">
    <source>
        <dbReference type="EMBL" id="GFG35868.1"/>
    </source>
</evidence>
<keyword evidence="2" id="KW-1185">Reference proteome</keyword>
<gene>
    <name evidence="1" type="ORF">Cfor_05241</name>
</gene>
<name>A0A6L2PZ68_COPFO</name>
<organism evidence="1 2">
    <name type="scientific">Coptotermes formosanus</name>
    <name type="common">Formosan subterranean termite</name>
    <dbReference type="NCBI Taxonomy" id="36987"/>
    <lineage>
        <taxon>Eukaryota</taxon>
        <taxon>Metazoa</taxon>
        <taxon>Ecdysozoa</taxon>
        <taxon>Arthropoda</taxon>
        <taxon>Hexapoda</taxon>
        <taxon>Insecta</taxon>
        <taxon>Pterygota</taxon>
        <taxon>Neoptera</taxon>
        <taxon>Polyneoptera</taxon>
        <taxon>Dictyoptera</taxon>
        <taxon>Blattodea</taxon>
        <taxon>Blattoidea</taxon>
        <taxon>Termitoidae</taxon>
        <taxon>Rhinotermitidae</taxon>
        <taxon>Coptotermes</taxon>
    </lineage>
</organism>
<sequence length="347" mass="40571">MCINQYKNVKKNLLTCIANIYFNRQCIARNLIPIYEEIQISNTLPAARHTRRKYQTQRIRDEIKFLYAKKQNLNYQLYQLHVQICNSWVLKYYFHYKPKNWINELALESEIAIHSVPPQDQEAIRYQVARNIESLYKHQTNPNNYLNRTAHNERKVSKQIKYKLSQPKAIIVKADKGNTIITLSEAHYHNKTKEFIDNSNFKPITSNPTNTYQKSIKQAINKCNLLIPKELKWKYSNLKPTATSLRSLIKFYKAGAPIRPIVNWQNAPAYKIAHFITDLLKTLAPLTYTYNVKNSAQQIEDLQDITCDNNLNLASFDTKNMYTNMPTSEVLQIIKPHLSINTITTTS</sequence>
<evidence type="ECO:0000313" key="2">
    <source>
        <dbReference type="Proteomes" id="UP000502823"/>
    </source>
</evidence>
<dbReference type="OrthoDB" id="10058657at2759"/>
<dbReference type="PANTHER" id="PTHR21301:SF10">
    <property type="entry name" value="REVERSE TRANSCRIPTASE DOMAIN-CONTAINING PROTEIN"/>
    <property type="match status" value="1"/>
</dbReference>
<dbReference type="AlphaFoldDB" id="A0A6L2PZ68"/>
<dbReference type="InParanoid" id="A0A6L2PZ68"/>
<dbReference type="EMBL" id="BLKM01000587">
    <property type="protein sequence ID" value="GFG35868.1"/>
    <property type="molecule type" value="Genomic_DNA"/>
</dbReference>
<evidence type="ECO:0008006" key="3">
    <source>
        <dbReference type="Google" id="ProtNLM"/>
    </source>
</evidence>
<protein>
    <recommendedName>
        <fullName evidence="3">Reverse transcriptase domain-containing protein</fullName>
    </recommendedName>
</protein>